<dbReference type="STRING" id="1508389.SAMN05444003_2392"/>
<dbReference type="RefSeq" id="WP_083526267.1">
    <property type="nucleotide sequence ID" value="NZ_FQXB01000003.1"/>
</dbReference>
<dbReference type="GO" id="GO:0046872">
    <property type="term" value="F:metal ion binding"/>
    <property type="evidence" value="ECO:0007669"/>
    <property type="project" value="InterPro"/>
</dbReference>
<keyword evidence="3" id="KW-1185">Reference proteome</keyword>
<gene>
    <name evidence="2" type="ORF">SAMN05444003_2392</name>
</gene>
<dbReference type="SUPFAM" id="SSF52242">
    <property type="entry name" value="Cobalamin (vitamin B12)-binding domain"/>
    <property type="match status" value="1"/>
</dbReference>
<dbReference type="InterPro" id="IPR036724">
    <property type="entry name" value="Cobalamin-bd_sf"/>
</dbReference>
<dbReference type="AlphaFoldDB" id="A0A1M5QZ67"/>
<protein>
    <submittedName>
        <fullName evidence="2">Methanogenic corrinoid protein MtbC1</fullName>
    </submittedName>
</protein>
<evidence type="ECO:0000313" key="2">
    <source>
        <dbReference type="EMBL" id="SHH19009.1"/>
    </source>
</evidence>
<dbReference type="Proteomes" id="UP000184074">
    <property type="component" value="Unassembled WGS sequence"/>
</dbReference>
<evidence type="ECO:0000313" key="3">
    <source>
        <dbReference type="Proteomes" id="UP000184074"/>
    </source>
</evidence>
<dbReference type="Pfam" id="PF02310">
    <property type="entry name" value="B12-binding"/>
    <property type="match status" value="1"/>
</dbReference>
<sequence>MTEYRNSKTTEPRPVSTGGAFGVGDISSLDSNSLVALSLAALSSDRREMKAAMAKAIDAGIPPQDLADLYVPALARQMGDAWCKDEMSFAGVTIGVSRLQSLLRDLGPAWAGDTLAEPDAPTVLLALGKEIYHTLGAMVLAGQLRRKGLSVTLLLGATNDEIVTTLEQGDYDALFLSASIGESLDNLRRMVESVRTKIGEPPPIVIGGTILETETDVRAAIGADHASKDPDEAIALCGLKTQLPKHQEVGQ</sequence>
<dbReference type="Gene3D" id="3.40.50.280">
    <property type="entry name" value="Cobalamin-binding domain"/>
    <property type="match status" value="1"/>
</dbReference>
<organism evidence="2 3">
    <name type="scientific">Cognatiyoonia sediminum</name>
    <dbReference type="NCBI Taxonomy" id="1508389"/>
    <lineage>
        <taxon>Bacteria</taxon>
        <taxon>Pseudomonadati</taxon>
        <taxon>Pseudomonadota</taxon>
        <taxon>Alphaproteobacteria</taxon>
        <taxon>Rhodobacterales</taxon>
        <taxon>Paracoccaceae</taxon>
        <taxon>Cognatiyoonia</taxon>
    </lineage>
</organism>
<evidence type="ECO:0000259" key="1">
    <source>
        <dbReference type="PROSITE" id="PS51332"/>
    </source>
</evidence>
<reference evidence="2 3" key="1">
    <citation type="submission" date="2016-11" db="EMBL/GenBank/DDBJ databases">
        <authorList>
            <person name="Jaros S."/>
            <person name="Januszkiewicz K."/>
            <person name="Wedrychowicz H."/>
        </authorList>
    </citation>
    <scope>NUCLEOTIDE SEQUENCE [LARGE SCALE GENOMIC DNA]</scope>
    <source>
        <strain evidence="2 3">DSM 28715</strain>
    </source>
</reference>
<feature type="domain" description="B12-binding" evidence="1">
    <location>
        <begin position="120"/>
        <end position="250"/>
    </location>
</feature>
<dbReference type="InterPro" id="IPR006158">
    <property type="entry name" value="Cobalamin-bd"/>
</dbReference>
<name>A0A1M5QZ67_9RHOB</name>
<dbReference type="GO" id="GO:0031419">
    <property type="term" value="F:cobalamin binding"/>
    <property type="evidence" value="ECO:0007669"/>
    <property type="project" value="InterPro"/>
</dbReference>
<proteinExistence type="predicted"/>
<accession>A0A1M5QZ67</accession>
<dbReference type="EMBL" id="FQXB01000003">
    <property type="protein sequence ID" value="SHH19009.1"/>
    <property type="molecule type" value="Genomic_DNA"/>
</dbReference>
<dbReference type="PROSITE" id="PS51332">
    <property type="entry name" value="B12_BINDING"/>
    <property type="match status" value="1"/>
</dbReference>
<dbReference type="CDD" id="cd02065">
    <property type="entry name" value="B12-binding_like"/>
    <property type="match status" value="1"/>
</dbReference>